<name>A0A383E0G5_9ZZZZ</name>
<proteinExistence type="predicted"/>
<feature type="non-terminal residue" evidence="1">
    <location>
        <position position="1"/>
    </location>
</feature>
<reference evidence="1" key="1">
    <citation type="submission" date="2018-05" db="EMBL/GenBank/DDBJ databases">
        <authorList>
            <person name="Lanie J.A."/>
            <person name="Ng W.-L."/>
            <person name="Kazmierczak K.M."/>
            <person name="Andrzejewski T.M."/>
            <person name="Davidsen T.M."/>
            <person name="Wayne K.J."/>
            <person name="Tettelin H."/>
            <person name="Glass J.I."/>
            <person name="Rusch D."/>
            <person name="Podicherti R."/>
            <person name="Tsui H.-C.T."/>
            <person name="Winkler M.E."/>
        </authorList>
    </citation>
    <scope>NUCLEOTIDE SEQUENCE</scope>
</reference>
<dbReference type="EMBL" id="UINC01221815">
    <property type="protein sequence ID" value="SVE50302.1"/>
    <property type="molecule type" value="Genomic_DNA"/>
</dbReference>
<gene>
    <name evidence="1" type="ORF">METZ01_LOCUS503156</name>
</gene>
<sequence>QQRNFGWILTLFEFVKEVVVNIKADIASTRYSICLSCASRFHKIPLSFPQFGPKQVFP</sequence>
<dbReference type="AlphaFoldDB" id="A0A383E0G5"/>
<organism evidence="1">
    <name type="scientific">marine metagenome</name>
    <dbReference type="NCBI Taxonomy" id="408172"/>
    <lineage>
        <taxon>unclassified sequences</taxon>
        <taxon>metagenomes</taxon>
        <taxon>ecological metagenomes</taxon>
    </lineage>
</organism>
<accession>A0A383E0G5</accession>
<protein>
    <submittedName>
        <fullName evidence="1">Uncharacterized protein</fullName>
    </submittedName>
</protein>
<evidence type="ECO:0000313" key="1">
    <source>
        <dbReference type="EMBL" id="SVE50302.1"/>
    </source>
</evidence>